<accession>A0AA41VE38</accession>
<dbReference type="PANTHER" id="PTHR11875">
    <property type="entry name" value="TESTIS-SPECIFIC Y-ENCODED PROTEIN"/>
    <property type="match status" value="1"/>
</dbReference>
<comment type="caution">
    <text evidence="5">The sequence shown here is derived from an EMBL/GenBank/DDBJ whole genome shotgun (WGS) entry which is preliminary data.</text>
</comment>
<keyword evidence="2" id="KW-0143">Chaperone</keyword>
<evidence type="ECO:0000256" key="1">
    <source>
        <dbReference type="ARBA" id="ARBA00009947"/>
    </source>
</evidence>
<dbReference type="Gene3D" id="3.30.1120.90">
    <property type="entry name" value="Nucleosome assembly protein"/>
    <property type="match status" value="2"/>
</dbReference>
<feature type="coiled-coil region" evidence="4">
    <location>
        <begin position="229"/>
        <end position="256"/>
    </location>
</feature>
<dbReference type="GO" id="GO:0006334">
    <property type="term" value="P:nucleosome assembly"/>
    <property type="evidence" value="ECO:0007669"/>
    <property type="project" value="InterPro"/>
</dbReference>
<evidence type="ECO:0000256" key="4">
    <source>
        <dbReference type="SAM" id="Coils"/>
    </source>
</evidence>
<name>A0AA41VE38_PAPNU</name>
<evidence type="ECO:0000256" key="2">
    <source>
        <dbReference type="ARBA" id="ARBA00023186"/>
    </source>
</evidence>
<dbReference type="EMBL" id="JAJJMA010203084">
    <property type="protein sequence ID" value="MCL7039602.1"/>
    <property type="molecule type" value="Genomic_DNA"/>
</dbReference>
<keyword evidence="4" id="KW-0175">Coiled coil</keyword>
<keyword evidence="6" id="KW-1185">Reference proteome</keyword>
<dbReference type="GO" id="GO:0005634">
    <property type="term" value="C:nucleus"/>
    <property type="evidence" value="ECO:0007669"/>
    <property type="project" value="InterPro"/>
</dbReference>
<gene>
    <name evidence="5" type="ORF">MKW94_025132</name>
</gene>
<dbReference type="InterPro" id="IPR037231">
    <property type="entry name" value="NAP-like_sf"/>
</dbReference>
<dbReference type="InterPro" id="IPR002164">
    <property type="entry name" value="NAP_family"/>
</dbReference>
<organism evidence="5 6">
    <name type="scientific">Papaver nudicaule</name>
    <name type="common">Iceland poppy</name>
    <dbReference type="NCBI Taxonomy" id="74823"/>
    <lineage>
        <taxon>Eukaryota</taxon>
        <taxon>Viridiplantae</taxon>
        <taxon>Streptophyta</taxon>
        <taxon>Embryophyta</taxon>
        <taxon>Tracheophyta</taxon>
        <taxon>Spermatophyta</taxon>
        <taxon>Magnoliopsida</taxon>
        <taxon>Ranunculales</taxon>
        <taxon>Papaveraceae</taxon>
        <taxon>Papaveroideae</taxon>
        <taxon>Papaver</taxon>
    </lineage>
</organism>
<evidence type="ECO:0000256" key="3">
    <source>
        <dbReference type="RuleBase" id="RU003876"/>
    </source>
</evidence>
<evidence type="ECO:0000313" key="5">
    <source>
        <dbReference type="EMBL" id="MCL7039602.1"/>
    </source>
</evidence>
<dbReference type="Pfam" id="PF00956">
    <property type="entry name" value="NAP"/>
    <property type="match status" value="1"/>
</dbReference>
<dbReference type="GO" id="GO:0000724">
    <property type="term" value="P:double-strand break repair via homologous recombination"/>
    <property type="evidence" value="ECO:0007669"/>
    <property type="project" value="UniProtKB-ARBA"/>
</dbReference>
<dbReference type="Proteomes" id="UP001177140">
    <property type="component" value="Unassembled WGS sequence"/>
</dbReference>
<dbReference type="AlphaFoldDB" id="A0AA41VE38"/>
<evidence type="ECO:0000313" key="6">
    <source>
        <dbReference type="Proteomes" id="UP001177140"/>
    </source>
</evidence>
<sequence>MELPLDGALQYLDQIIEIQDEIDQVIDKEYDDKLKLVEELRDIRRWDEKNGCLRHPRITQSQQCLFVERRELVELLPDFWITALFAEGVLVSYYMNEEDRKDMHENPYFDNIWLSKTFRFTREGISSESGTEIRWKKKGIKAFAENGGTQSHTDMPSFFKWFMEDSEKHRDLVAEKIVDTFWREAHVYYFIGMDRSAGKGMQMMTEKKWARKKFKGEGKTPEVDIPGTLSKLRTISDKLQAARQEANKERWAMERKYELMLVKREKEAHKEGESSRRSIYSRRNEIIKNIHHFWLIAFLNHYALHHLLSKEDLKILKFLNSVNVEDTEDEEGVMSGYTITLNFGKNPYFENDSLTKEISYTAMTDSPRMEYTDSEVNICVSNIQWIGGMGITTRNQRGFNEPDTSFFTWFSGLECVAMNAYDEVADLIRQDFWSNAGKYFVNVRNINDDEEVDLVGINKLERLRAFHLF</sequence>
<protein>
    <submittedName>
        <fullName evidence="5">Uncharacterized protein</fullName>
    </submittedName>
</protein>
<dbReference type="GO" id="GO:0042393">
    <property type="term" value="F:histone binding"/>
    <property type="evidence" value="ECO:0007669"/>
    <property type="project" value="UniProtKB-ARBA"/>
</dbReference>
<reference evidence="5" key="1">
    <citation type="submission" date="2022-03" db="EMBL/GenBank/DDBJ databases">
        <title>A functionally conserved STORR gene fusion in Papaver species that diverged 16.8 million years ago.</title>
        <authorList>
            <person name="Catania T."/>
        </authorList>
    </citation>
    <scope>NUCLEOTIDE SEQUENCE</scope>
    <source>
        <strain evidence="5">S-191538</strain>
    </source>
</reference>
<proteinExistence type="inferred from homology"/>
<comment type="similarity">
    <text evidence="1 3">Belongs to the nucleosome assembly protein (NAP) family.</text>
</comment>
<dbReference type="SUPFAM" id="SSF143113">
    <property type="entry name" value="NAP-like"/>
    <property type="match status" value="2"/>
</dbReference>